<reference evidence="2" key="1">
    <citation type="journal article" date="2021" name="Proc. Natl. Acad. Sci. U.S.A.">
        <title>A Catalog of Tens of Thousands of Viruses from Human Metagenomes Reveals Hidden Associations with Chronic Diseases.</title>
        <authorList>
            <person name="Tisza M.J."/>
            <person name="Buck C.B."/>
        </authorList>
    </citation>
    <scope>NUCLEOTIDE SEQUENCE</scope>
    <source>
        <strain evidence="2">Ctrgt10</strain>
    </source>
</reference>
<accession>A0A8S5M856</accession>
<feature type="coiled-coil region" evidence="1">
    <location>
        <begin position="14"/>
        <end position="87"/>
    </location>
</feature>
<protein>
    <submittedName>
        <fullName evidence="2">Uncharacterized protein</fullName>
    </submittedName>
</protein>
<evidence type="ECO:0000256" key="1">
    <source>
        <dbReference type="SAM" id="Coils"/>
    </source>
</evidence>
<dbReference type="EMBL" id="BK014839">
    <property type="protein sequence ID" value="DAD78147.1"/>
    <property type="molecule type" value="Genomic_DNA"/>
</dbReference>
<sequence>MKILGNDGKYYATVKEAKEADERFEEEQKALEAKKDAEIKSVSNQKKELSNKIEAATKKYETAQEKYEELKKEAENVLREANKKAYNILLEGAREIEKASNERMTLIKEFNEKFERPFTKFYTGKDAEEQYSKILKQFSDFFDFPFNLF</sequence>
<name>A0A8S5M856_9CAUD</name>
<organism evidence="2">
    <name type="scientific">Siphoviridae sp. ctrgt10</name>
    <dbReference type="NCBI Taxonomy" id="2826479"/>
    <lineage>
        <taxon>Viruses</taxon>
        <taxon>Duplodnaviria</taxon>
        <taxon>Heunggongvirae</taxon>
        <taxon>Uroviricota</taxon>
        <taxon>Caudoviricetes</taxon>
    </lineage>
</organism>
<evidence type="ECO:0000313" key="2">
    <source>
        <dbReference type="EMBL" id="DAD78147.1"/>
    </source>
</evidence>
<keyword evidence="1" id="KW-0175">Coiled coil</keyword>
<proteinExistence type="predicted"/>